<dbReference type="VEuPathDB" id="VectorBase:AATE005105"/>
<accession>A0A182ITD5</accession>
<proteinExistence type="predicted"/>
<dbReference type="AlphaFoldDB" id="A0A182ITD5"/>
<evidence type="ECO:0000313" key="1">
    <source>
        <dbReference type="EnsemblMetazoa" id="AATE005105-PA.1"/>
    </source>
</evidence>
<protein>
    <submittedName>
        <fullName evidence="1">Uncharacterized protein</fullName>
    </submittedName>
</protein>
<organism evidence="1">
    <name type="scientific">Anopheles atroparvus</name>
    <name type="common">European mosquito</name>
    <dbReference type="NCBI Taxonomy" id="41427"/>
    <lineage>
        <taxon>Eukaryota</taxon>
        <taxon>Metazoa</taxon>
        <taxon>Ecdysozoa</taxon>
        <taxon>Arthropoda</taxon>
        <taxon>Hexapoda</taxon>
        <taxon>Insecta</taxon>
        <taxon>Pterygota</taxon>
        <taxon>Neoptera</taxon>
        <taxon>Endopterygota</taxon>
        <taxon>Diptera</taxon>
        <taxon>Nematocera</taxon>
        <taxon>Culicoidea</taxon>
        <taxon>Culicidae</taxon>
        <taxon>Anophelinae</taxon>
        <taxon>Anopheles</taxon>
    </lineage>
</organism>
<name>A0A182ITD5_ANOAO</name>
<dbReference type="EnsemblMetazoa" id="AATE005105-RA">
    <property type="protein sequence ID" value="AATE005105-PA.1"/>
    <property type="gene ID" value="AATE005105"/>
</dbReference>
<sequence length="180" mass="18877">MAAARAWSPEIFSLPVINAFAGFSLPVNISKKCFESIVSTASAFDGGSPLPTLPVPFFRSANHVPASSPFTLNSYTAPVLRTISSLSMVSIFWNSPSILPPSAAACGFFSEAAFSGATSRKKSGISLSAFSGTHAYCFRSVMPSACTTSSSIKNLPLCSFGSFDRMAYAASAMISGLREN</sequence>
<reference evidence="1" key="1">
    <citation type="submission" date="2022-08" db="UniProtKB">
        <authorList>
            <consortium name="EnsemblMetazoa"/>
        </authorList>
    </citation>
    <scope>IDENTIFICATION</scope>
    <source>
        <strain evidence="1">EBRO</strain>
    </source>
</reference>